<keyword evidence="2" id="KW-0472">Membrane</keyword>
<reference evidence="3 4" key="2">
    <citation type="submission" date="2018-11" db="EMBL/GenBank/DDBJ databases">
        <authorList>
            <consortium name="Pathogen Informatics"/>
        </authorList>
    </citation>
    <scope>NUCLEOTIDE SEQUENCE [LARGE SCALE GENOMIC DNA]</scope>
    <source>
        <strain evidence="3 4">NST_G2</strain>
    </source>
</reference>
<reference evidence="5" key="1">
    <citation type="submission" date="2016-06" db="UniProtKB">
        <authorList>
            <consortium name="WormBaseParasite"/>
        </authorList>
    </citation>
    <scope>IDENTIFICATION</scope>
</reference>
<feature type="region of interest" description="Disordered" evidence="1">
    <location>
        <begin position="1"/>
        <end position="36"/>
    </location>
</feature>
<dbReference type="WBParaSite" id="SSLN_0001758701-mRNA-1">
    <property type="protein sequence ID" value="SSLN_0001758701-mRNA-1"/>
    <property type="gene ID" value="SSLN_0001758701"/>
</dbReference>
<accession>A0A183TKE2</accession>
<evidence type="ECO:0000256" key="2">
    <source>
        <dbReference type="SAM" id="Phobius"/>
    </source>
</evidence>
<evidence type="ECO:0000313" key="3">
    <source>
        <dbReference type="EMBL" id="VDM03328.1"/>
    </source>
</evidence>
<protein>
    <submittedName>
        <fullName evidence="5">Transmembrane protein</fullName>
    </submittedName>
</protein>
<proteinExistence type="predicted"/>
<dbReference type="EMBL" id="UYSU01041743">
    <property type="protein sequence ID" value="VDM03328.1"/>
    <property type="molecule type" value="Genomic_DNA"/>
</dbReference>
<gene>
    <name evidence="3" type="ORF">SSLN_LOCUS16942</name>
</gene>
<dbReference type="OrthoDB" id="6258765at2759"/>
<evidence type="ECO:0000256" key="1">
    <source>
        <dbReference type="SAM" id="MobiDB-lite"/>
    </source>
</evidence>
<name>A0A183TKE2_SCHSO</name>
<feature type="transmembrane region" description="Helical" evidence="2">
    <location>
        <begin position="99"/>
        <end position="122"/>
    </location>
</feature>
<sequence length="125" mass="14141">MKLRSRSKPKQDDTPSAASADSPPLEDQHHQKSKSKIWRLFDMTRSPIFTKSTMARFPGDDNASKTCDKSVATSVYEGGVGFPYFLFVHRKYFYPLSNCYLTLCIVLTTVKLLNFVIAVFHLTGV</sequence>
<keyword evidence="2" id="KW-1133">Transmembrane helix</keyword>
<dbReference type="AlphaFoldDB" id="A0A183TKE2"/>
<keyword evidence="4" id="KW-1185">Reference proteome</keyword>
<evidence type="ECO:0000313" key="4">
    <source>
        <dbReference type="Proteomes" id="UP000275846"/>
    </source>
</evidence>
<evidence type="ECO:0000313" key="5">
    <source>
        <dbReference type="WBParaSite" id="SSLN_0001758701-mRNA-1"/>
    </source>
</evidence>
<keyword evidence="2" id="KW-0812">Transmembrane</keyword>
<dbReference type="Proteomes" id="UP000275846">
    <property type="component" value="Unassembled WGS sequence"/>
</dbReference>
<organism evidence="5">
    <name type="scientific">Schistocephalus solidus</name>
    <name type="common">Tapeworm</name>
    <dbReference type="NCBI Taxonomy" id="70667"/>
    <lineage>
        <taxon>Eukaryota</taxon>
        <taxon>Metazoa</taxon>
        <taxon>Spiralia</taxon>
        <taxon>Lophotrochozoa</taxon>
        <taxon>Platyhelminthes</taxon>
        <taxon>Cestoda</taxon>
        <taxon>Eucestoda</taxon>
        <taxon>Diphyllobothriidea</taxon>
        <taxon>Diphyllobothriidae</taxon>
        <taxon>Schistocephalus</taxon>
    </lineage>
</organism>